<accession>A0ABU6X4H7</accession>
<evidence type="ECO:0000313" key="3">
    <source>
        <dbReference type="Proteomes" id="UP001341840"/>
    </source>
</evidence>
<dbReference type="Pfam" id="PF13561">
    <property type="entry name" value="adh_short_C2"/>
    <property type="match status" value="1"/>
</dbReference>
<keyword evidence="3" id="KW-1185">Reference proteome</keyword>
<sequence>MLTHSCNKKQKKKKREDDCANWANKDRRWKVSRRVAVAVSLYQGTVCESTPYRVAVTVPLSQWYEINDQDEKQVEETVAFAVDKYGSLDIMFSNAGVGSCGSSILDLDLNGFDNTMAVNLRGAVACIKHAARVMVERKTRGSIICTASVAGSVCIGAAAGVSYIASKHGLMGLVRSACGKLGGYGIRVNSVSPYIMATPLVCKRLDVEASGVESASVIGSNLQGIVLKPIHVAEAALFLASDQSAYISGQDLAVDGGFLAVNRAIELSLATLKN</sequence>
<dbReference type="PANTHER" id="PTHR42820">
    <property type="entry name" value="SHORT-CHAIN DEHYDROGENASE REDUCTASE"/>
    <property type="match status" value="1"/>
</dbReference>
<comment type="similarity">
    <text evidence="1">Belongs to the short-chain dehydrogenases/reductases (SDR) family.</text>
</comment>
<protein>
    <submittedName>
        <fullName evidence="2">Uncharacterized protein</fullName>
    </submittedName>
</protein>
<reference evidence="2 3" key="1">
    <citation type="journal article" date="2023" name="Plants (Basel)">
        <title>Bridging the Gap: Combining Genomics and Transcriptomics Approaches to Understand Stylosanthes scabra, an Orphan Legume from the Brazilian Caatinga.</title>
        <authorList>
            <person name="Ferreira-Neto J.R.C."/>
            <person name="da Silva M.D."/>
            <person name="Binneck E."/>
            <person name="de Melo N.F."/>
            <person name="da Silva R.H."/>
            <person name="de Melo A.L.T.M."/>
            <person name="Pandolfi V."/>
            <person name="Bustamante F.O."/>
            <person name="Brasileiro-Vidal A.C."/>
            <person name="Benko-Iseppon A.M."/>
        </authorList>
    </citation>
    <scope>NUCLEOTIDE SEQUENCE [LARGE SCALE GENOMIC DNA]</scope>
    <source>
        <tissue evidence="2">Leaves</tissue>
    </source>
</reference>
<organism evidence="2 3">
    <name type="scientific">Stylosanthes scabra</name>
    <dbReference type="NCBI Taxonomy" id="79078"/>
    <lineage>
        <taxon>Eukaryota</taxon>
        <taxon>Viridiplantae</taxon>
        <taxon>Streptophyta</taxon>
        <taxon>Embryophyta</taxon>
        <taxon>Tracheophyta</taxon>
        <taxon>Spermatophyta</taxon>
        <taxon>Magnoliopsida</taxon>
        <taxon>eudicotyledons</taxon>
        <taxon>Gunneridae</taxon>
        <taxon>Pentapetalae</taxon>
        <taxon>rosids</taxon>
        <taxon>fabids</taxon>
        <taxon>Fabales</taxon>
        <taxon>Fabaceae</taxon>
        <taxon>Papilionoideae</taxon>
        <taxon>50 kb inversion clade</taxon>
        <taxon>dalbergioids sensu lato</taxon>
        <taxon>Dalbergieae</taxon>
        <taxon>Pterocarpus clade</taxon>
        <taxon>Stylosanthes</taxon>
    </lineage>
</organism>
<evidence type="ECO:0000256" key="1">
    <source>
        <dbReference type="ARBA" id="ARBA00006484"/>
    </source>
</evidence>
<dbReference type="SUPFAM" id="SSF51735">
    <property type="entry name" value="NAD(P)-binding Rossmann-fold domains"/>
    <property type="match status" value="1"/>
</dbReference>
<dbReference type="EMBL" id="JASCZI010211451">
    <property type="protein sequence ID" value="MED6191523.1"/>
    <property type="molecule type" value="Genomic_DNA"/>
</dbReference>
<dbReference type="PRINTS" id="PR00080">
    <property type="entry name" value="SDRFAMILY"/>
</dbReference>
<proteinExistence type="inferred from homology"/>
<comment type="caution">
    <text evidence="2">The sequence shown here is derived from an EMBL/GenBank/DDBJ whole genome shotgun (WGS) entry which is preliminary data.</text>
</comment>
<dbReference type="PANTHER" id="PTHR42820:SF9">
    <property type="entry name" value="OXIDOREDUCTASE-RELATED"/>
    <property type="match status" value="1"/>
</dbReference>
<evidence type="ECO:0000313" key="2">
    <source>
        <dbReference type="EMBL" id="MED6191523.1"/>
    </source>
</evidence>
<name>A0ABU6X4H7_9FABA</name>
<dbReference type="PRINTS" id="PR00081">
    <property type="entry name" value="GDHRDH"/>
</dbReference>
<gene>
    <name evidence="2" type="ORF">PIB30_001256</name>
</gene>
<dbReference type="InterPro" id="IPR036291">
    <property type="entry name" value="NAD(P)-bd_dom_sf"/>
</dbReference>
<dbReference type="Gene3D" id="3.40.50.720">
    <property type="entry name" value="NAD(P)-binding Rossmann-like Domain"/>
    <property type="match status" value="1"/>
</dbReference>
<dbReference type="Proteomes" id="UP001341840">
    <property type="component" value="Unassembled WGS sequence"/>
</dbReference>
<dbReference type="InterPro" id="IPR002347">
    <property type="entry name" value="SDR_fam"/>
</dbReference>